<proteinExistence type="predicted"/>
<dbReference type="PATRIC" id="fig|1246995.3.peg.7910"/>
<dbReference type="HOGENOM" id="CLU_1923039_0_0_11"/>
<dbReference type="RefSeq" id="WP_023562405.1">
    <property type="nucleotide sequence ID" value="NC_022657.1"/>
</dbReference>
<dbReference type="AlphaFoldDB" id="U5WDT4"/>
<gene>
    <name evidence="1" type="ORF">AFR_39085</name>
</gene>
<dbReference type="KEGG" id="afs:AFR_39085"/>
<protein>
    <submittedName>
        <fullName evidence="1">Uncharacterized protein</fullName>
    </submittedName>
</protein>
<sequence length="131" mass="13967">MEYVRAFGTAALQGLLTGVWVAAGELPTVKRRLVRVGAVGTLSALASIGDKAEDTEESRRPKRHGAVTVAMVAVSVGVVVGRRQIEKRWLASLERSGNPHPRRALAVRLGALSFAATLPGQLIEVCDARRS</sequence>
<organism evidence="1 2">
    <name type="scientific">Actinoplanes friuliensis DSM 7358</name>
    <dbReference type="NCBI Taxonomy" id="1246995"/>
    <lineage>
        <taxon>Bacteria</taxon>
        <taxon>Bacillati</taxon>
        <taxon>Actinomycetota</taxon>
        <taxon>Actinomycetes</taxon>
        <taxon>Micromonosporales</taxon>
        <taxon>Micromonosporaceae</taxon>
        <taxon>Actinoplanes</taxon>
    </lineage>
</organism>
<accession>U5WDT4</accession>
<dbReference type="STRING" id="1246995.AFR_39085"/>
<reference evidence="1 2" key="1">
    <citation type="journal article" date="2014" name="J. Biotechnol.">
        <title>Complete genome sequence of the actinobacterium Actinoplanes friuliensis HAG 010964, producer of the lipopeptide antibiotic friulimycin.</title>
        <authorList>
            <person name="Ruckert C."/>
            <person name="Szczepanowski R."/>
            <person name="Albersmeier A."/>
            <person name="Goesmann A."/>
            <person name="Fischer N."/>
            <person name="Steinkamper A."/>
            <person name="Puhler A."/>
            <person name="Biener R."/>
            <person name="Schwartz D."/>
            <person name="Kalinowski J."/>
        </authorList>
    </citation>
    <scope>NUCLEOTIDE SEQUENCE [LARGE SCALE GENOMIC DNA]</scope>
    <source>
        <strain evidence="1 2">DSM 7358</strain>
    </source>
</reference>
<evidence type="ECO:0000313" key="2">
    <source>
        <dbReference type="Proteomes" id="UP000017746"/>
    </source>
</evidence>
<name>U5WDT4_9ACTN</name>
<evidence type="ECO:0000313" key="1">
    <source>
        <dbReference type="EMBL" id="AGZ46071.1"/>
    </source>
</evidence>
<dbReference type="Proteomes" id="UP000017746">
    <property type="component" value="Chromosome"/>
</dbReference>
<dbReference type="EMBL" id="CP006272">
    <property type="protein sequence ID" value="AGZ46071.1"/>
    <property type="molecule type" value="Genomic_DNA"/>
</dbReference>
<keyword evidence="2" id="KW-1185">Reference proteome</keyword>
<dbReference type="OrthoDB" id="3296992at2"/>